<keyword evidence="3" id="KW-0488">Methylation</keyword>
<evidence type="ECO:0000256" key="6">
    <source>
        <dbReference type="ARBA" id="ARBA00022989"/>
    </source>
</evidence>
<accession>A0ABR8TMK5</accession>
<dbReference type="PANTHER" id="PTHR32089">
    <property type="entry name" value="METHYL-ACCEPTING CHEMOTAXIS PROTEIN MCPB"/>
    <property type="match status" value="1"/>
</dbReference>
<organism evidence="15 16">
    <name type="scientific">Serpens gallinarum</name>
    <dbReference type="NCBI Taxonomy" id="2763075"/>
    <lineage>
        <taxon>Bacteria</taxon>
        <taxon>Pseudomonadati</taxon>
        <taxon>Pseudomonadota</taxon>
        <taxon>Gammaproteobacteria</taxon>
        <taxon>Pseudomonadales</taxon>
        <taxon>Pseudomonadaceae</taxon>
        <taxon>Pseudomonas</taxon>
    </lineage>
</organism>
<keyword evidence="2" id="KW-1003">Cell membrane</keyword>
<evidence type="ECO:0000256" key="7">
    <source>
        <dbReference type="ARBA" id="ARBA00023136"/>
    </source>
</evidence>
<dbReference type="InterPro" id="IPR004089">
    <property type="entry name" value="MCPsignal_dom"/>
</dbReference>
<evidence type="ECO:0000256" key="3">
    <source>
        <dbReference type="ARBA" id="ARBA00022481"/>
    </source>
</evidence>
<sequence>MNTWFGNISVNLKLGLGFGLVLAITLILAMIGWNSLSRMDVSSQHTTGISELNVAAGRLQISRLEYMRTSGEAAEGKRAQAELERLEQIYQLGLRELQGESLQLLKEIGPSIASYREALDSMRAAYDLTLKARRDMISDGNDVVSRINSVRSKIQSMQSDEQDALFRAFTSFNDAMLTTRYAVRGYMMLASEARERELTEQMKATEVELSKIEATLSRYFAYELVQLKSAMGRYFGSLDVYKTNNSEVGGIGVDMTRYVDDMLRQSAQLNALQQTLRDDDSARARTLQVGSALLALLLGVIASVVITRQITGPIQHALNDVQRIAAGDLSEQKVVTRTDEMGKLQQGIQQMGSTLRELIGGIRDGVTQISSAAEELSAVTEQTSVGVRTQKVETDQVATAMQEMSATVQEVARNAEHASQAASTADDQAAQGDKVVTEAIAQIERLASEVNRSSEAMVSLQQESHKIGSVMDVIKAVAEQTNLLALNAAIEAARAGEAGRGFAVVADEVRGLAQRTQKSTEEIEELVAGLQSGTHRVASSLQSSCNLTESTVALARNAGVALHNITGSVSNIEAMNQQIAAASEQQSAVAEEISRSLVSVRDIADQAAAGSEQTAASSLELARLGNQLQTLVSRFRL</sequence>
<evidence type="ECO:0000259" key="13">
    <source>
        <dbReference type="PROSITE" id="PS50885"/>
    </source>
</evidence>
<evidence type="ECO:0000256" key="2">
    <source>
        <dbReference type="ARBA" id="ARBA00022475"/>
    </source>
</evidence>
<keyword evidence="6 11" id="KW-1133">Transmembrane helix</keyword>
<dbReference type="SMART" id="SM00283">
    <property type="entry name" value="MA"/>
    <property type="match status" value="1"/>
</dbReference>
<keyword evidence="8 10" id="KW-0807">Transducer</keyword>
<evidence type="ECO:0000256" key="4">
    <source>
        <dbReference type="ARBA" id="ARBA00022500"/>
    </source>
</evidence>
<dbReference type="PRINTS" id="PR00260">
    <property type="entry name" value="CHEMTRNSDUCR"/>
</dbReference>
<dbReference type="Pfam" id="PF16591">
    <property type="entry name" value="HBM"/>
    <property type="match status" value="1"/>
</dbReference>
<evidence type="ECO:0000256" key="1">
    <source>
        <dbReference type="ARBA" id="ARBA00004236"/>
    </source>
</evidence>
<evidence type="ECO:0000256" key="11">
    <source>
        <dbReference type="SAM" id="Phobius"/>
    </source>
</evidence>
<name>A0ABR8TMK5_9PSED</name>
<feature type="domain" description="HAMP" evidence="13">
    <location>
        <begin position="308"/>
        <end position="360"/>
    </location>
</feature>
<feature type="transmembrane region" description="Helical" evidence="11">
    <location>
        <begin position="12"/>
        <end position="33"/>
    </location>
</feature>
<keyword evidence="4" id="KW-0145">Chemotaxis</keyword>
<proteinExistence type="inferred from homology"/>
<dbReference type="InterPro" id="IPR004090">
    <property type="entry name" value="Chemotax_Me-accpt_rcpt"/>
</dbReference>
<dbReference type="PROSITE" id="PS51753">
    <property type="entry name" value="HBM"/>
    <property type="match status" value="1"/>
</dbReference>
<comment type="subcellular location">
    <subcellularLocation>
        <location evidence="1">Cell membrane</location>
    </subcellularLocation>
</comment>
<dbReference type="PROSITE" id="PS50111">
    <property type="entry name" value="CHEMOTAXIS_TRANSDUC_2"/>
    <property type="match status" value="1"/>
</dbReference>
<dbReference type="PROSITE" id="PS50885">
    <property type="entry name" value="HAMP"/>
    <property type="match status" value="1"/>
</dbReference>
<dbReference type="SMART" id="SM01358">
    <property type="entry name" value="HBM"/>
    <property type="match status" value="1"/>
</dbReference>
<protein>
    <submittedName>
        <fullName evidence="15">Methyl-accepting chemotaxis protein</fullName>
    </submittedName>
</protein>
<evidence type="ECO:0000256" key="8">
    <source>
        <dbReference type="ARBA" id="ARBA00023224"/>
    </source>
</evidence>
<feature type="transmembrane region" description="Helical" evidence="11">
    <location>
        <begin position="287"/>
        <end position="306"/>
    </location>
</feature>
<keyword evidence="5 11" id="KW-0812">Transmembrane</keyword>
<evidence type="ECO:0000259" key="14">
    <source>
        <dbReference type="PROSITE" id="PS51753"/>
    </source>
</evidence>
<evidence type="ECO:0000256" key="10">
    <source>
        <dbReference type="PROSITE-ProRule" id="PRU00284"/>
    </source>
</evidence>
<gene>
    <name evidence="15" type="ORF">H9642_07350</name>
</gene>
<comment type="caution">
    <text evidence="15">The sequence shown here is derived from an EMBL/GenBank/DDBJ whole genome shotgun (WGS) entry which is preliminary data.</text>
</comment>
<feature type="domain" description="HBM" evidence="14">
    <location>
        <begin position="41"/>
        <end position="281"/>
    </location>
</feature>
<dbReference type="SMART" id="SM00304">
    <property type="entry name" value="HAMP"/>
    <property type="match status" value="2"/>
</dbReference>
<dbReference type="InterPro" id="IPR032255">
    <property type="entry name" value="HBM"/>
</dbReference>
<dbReference type="CDD" id="cd11386">
    <property type="entry name" value="MCP_signal"/>
    <property type="match status" value="1"/>
</dbReference>
<comment type="similarity">
    <text evidence="9">Belongs to the methyl-accepting chemotaxis (MCP) protein family.</text>
</comment>
<dbReference type="Pfam" id="PF00672">
    <property type="entry name" value="HAMP"/>
    <property type="match status" value="1"/>
</dbReference>
<evidence type="ECO:0000259" key="12">
    <source>
        <dbReference type="PROSITE" id="PS50111"/>
    </source>
</evidence>
<dbReference type="CDD" id="cd06225">
    <property type="entry name" value="HAMP"/>
    <property type="match status" value="1"/>
</dbReference>
<feature type="domain" description="Methyl-accepting transducer" evidence="12">
    <location>
        <begin position="365"/>
        <end position="601"/>
    </location>
</feature>
<dbReference type="Pfam" id="PF00015">
    <property type="entry name" value="MCPsignal"/>
    <property type="match status" value="1"/>
</dbReference>
<dbReference type="SUPFAM" id="SSF58104">
    <property type="entry name" value="Methyl-accepting chemotaxis protein (MCP) signaling domain"/>
    <property type="match status" value="1"/>
</dbReference>
<reference evidence="15 16" key="1">
    <citation type="submission" date="2020-08" db="EMBL/GenBank/DDBJ databases">
        <title>A Genomic Blueprint of the Chicken Gut Microbiome.</title>
        <authorList>
            <person name="Gilroy R."/>
            <person name="Ravi A."/>
            <person name="Getino M."/>
            <person name="Pursley I."/>
            <person name="Horton D.L."/>
            <person name="Alikhan N.-F."/>
            <person name="Baker D."/>
            <person name="Gharbi K."/>
            <person name="Hall N."/>
            <person name="Watson M."/>
            <person name="Adriaenssens E.M."/>
            <person name="Foster-Nyarko E."/>
            <person name="Jarju S."/>
            <person name="Secka A."/>
            <person name="Antonio M."/>
            <person name="Oren A."/>
            <person name="Chaudhuri R."/>
            <person name="La Ragione R.M."/>
            <person name="Hildebrand F."/>
            <person name="Pallen M.J."/>
        </authorList>
    </citation>
    <scope>NUCLEOTIDE SEQUENCE [LARGE SCALE GENOMIC DNA]</scope>
    <source>
        <strain evidence="15 16">Sa2CUA2</strain>
    </source>
</reference>
<keyword evidence="16" id="KW-1185">Reference proteome</keyword>
<dbReference type="EMBL" id="JACSQG010000002">
    <property type="protein sequence ID" value="MBD7977006.1"/>
    <property type="molecule type" value="Genomic_DNA"/>
</dbReference>
<dbReference type="Proteomes" id="UP000611945">
    <property type="component" value="Unassembled WGS sequence"/>
</dbReference>
<dbReference type="Gene3D" id="1.10.287.950">
    <property type="entry name" value="Methyl-accepting chemotaxis protein"/>
    <property type="match status" value="1"/>
</dbReference>
<dbReference type="PANTHER" id="PTHR32089:SF120">
    <property type="entry name" value="METHYL-ACCEPTING CHEMOTAXIS PROTEIN TLPQ"/>
    <property type="match status" value="1"/>
</dbReference>
<dbReference type="Gene3D" id="1.20.1440.210">
    <property type="match status" value="2"/>
</dbReference>
<evidence type="ECO:0000256" key="5">
    <source>
        <dbReference type="ARBA" id="ARBA00022692"/>
    </source>
</evidence>
<evidence type="ECO:0000313" key="15">
    <source>
        <dbReference type="EMBL" id="MBD7977006.1"/>
    </source>
</evidence>
<evidence type="ECO:0000256" key="9">
    <source>
        <dbReference type="ARBA" id="ARBA00029447"/>
    </source>
</evidence>
<dbReference type="InterPro" id="IPR003660">
    <property type="entry name" value="HAMP_dom"/>
</dbReference>
<evidence type="ECO:0000313" key="16">
    <source>
        <dbReference type="Proteomes" id="UP000611945"/>
    </source>
</evidence>
<keyword evidence="7 11" id="KW-0472">Membrane</keyword>